<dbReference type="Proteomes" id="UP001176891">
    <property type="component" value="Unassembled WGS sequence"/>
</dbReference>
<evidence type="ECO:0000313" key="1">
    <source>
        <dbReference type="EMBL" id="MDO5986635.1"/>
    </source>
</evidence>
<keyword evidence="2" id="KW-1185">Reference proteome</keyword>
<evidence type="ECO:0000313" key="2">
    <source>
        <dbReference type="Proteomes" id="UP001176891"/>
    </source>
</evidence>
<protein>
    <submittedName>
        <fullName evidence="1">Uncharacterized protein</fullName>
    </submittedName>
</protein>
<dbReference type="PROSITE" id="PS51257">
    <property type="entry name" value="PROKAR_LIPOPROTEIN"/>
    <property type="match status" value="1"/>
</dbReference>
<dbReference type="RefSeq" id="WP_303281145.1">
    <property type="nucleotide sequence ID" value="NZ_BAABCZ010000016.1"/>
</dbReference>
<name>A0ABT8WZ55_9FLAO</name>
<organism evidence="1 2">
    <name type="scientific">Flavivirga amylovorans</name>
    <dbReference type="NCBI Taxonomy" id="870486"/>
    <lineage>
        <taxon>Bacteria</taxon>
        <taxon>Pseudomonadati</taxon>
        <taxon>Bacteroidota</taxon>
        <taxon>Flavobacteriia</taxon>
        <taxon>Flavobacteriales</taxon>
        <taxon>Flavobacteriaceae</taxon>
        <taxon>Flavivirga</taxon>
    </lineage>
</organism>
<reference evidence="1" key="1">
    <citation type="submission" date="2023-07" db="EMBL/GenBank/DDBJ databases">
        <title>Two novel species in the genus Flavivirga.</title>
        <authorList>
            <person name="Kwon K."/>
        </authorList>
    </citation>
    <scope>NUCLEOTIDE SEQUENCE</scope>
    <source>
        <strain evidence="1">KACC 14157</strain>
    </source>
</reference>
<accession>A0ABT8WZ55</accession>
<sequence length="159" mass="18259">MKKLIYIICILIFISCKNEVNKVSEIPAFEEEDAEVYRSDDNFVMNRYQILSTQKLQEYFDLIKLKEKHPEFKDDILIQLRKLSNDSIPNYAGDFSIENIRQVGEVETISDSVQKIKLVYNVVSDAYKSNDSILATISSKTIFIDDTATISNKVVFSGL</sequence>
<proteinExistence type="predicted"/>
<gene>
    <name evidence="1" type="ORF">Q4Q39_04370</name>
</gene>
<comment type="caution">
    <text evidence="1">The sequence shown here is derived from an EMBL/GenBank/DDBJ whole genome shotgun (WGS) entry which is preliminary data.</text>
</comment>
<dbReference type="EMBL" id="JAUOEM010000001">
    <property type="protein sequence ID" value="MDO5986635.1"/>
    <property type="molecule type" value="Genomic_DNA"/>
</dbReference>